<feature type="compositionally biased region" description="Low complexity" evidence="1">
    <location>
        <begin position="41"/>
        <end position="50"/>
    </location>
</feature>
<dbReference type="AlphaFoldDB" id="A0A9W9D9D7"/>
<feature type="domain" description="DUF7820" evidence="3">
    <location>
        <begin position="50"/>
        <end position="213"/>
    </location>
</feature>
<dbReference type="Proteomes" id="UP001140510">
    <property type="component" value="Unassembled WGS sequence"/>
</dbReference>
<dbReference type="PANTHER" id="PTHR42078:SF1">
    <property type="entry name" value="GLUCAN 1, 4-ALPHA-GLUCOSIDASE"/>
    <property type="match status" value="1"/>
</dbReference>
<feature type="region of interest" description="Disordered" evidence="1">
    <location>
        <begin position="28"/>
        <end position="55"/>
    </location>
</feature>
<comment type="caution">
    <text evidence="4">The sequence shown here is derived from an EMBL/GenBank/DDBJ whole genome shotgun (WGS) entry which is preliminary data.</text>
</comment>
<dbReference type="EMBL" id="JAPEVA010000015">
    <property type="protein sequence ID" value="KAJ4408469.1"/>
    <property type="molecule type" value="Genomic_DNA"/>
</dbReference>
<dbReference type="OrthoDB" id="5384459at2759"/>
<keyword evidence="5" id="KW-1185">Reference proteome</keyword>
<dbReference type="PANTHER" id="PTHR42078">
    <property type="entry name" value="GLUCAN 1, 4-ALPHA-GLUCOSIDASE"/>
    <property type="match status" value="1"/>
</dbReference>
<feature type="signal peptide" evidence="2">
    <location>
        <begin position="1"/>
        <end position="26"/>
    </location>
</feature>
<sequence length="289" mass="31223">MSVKYRVLAVLGLQALVLFTVGRVSADVPPSDHAEVRKTGDNSTNTSSDTPLERGTFSVPIQLPQQQSSTCLARTNESRAWQCAFDTNLQLSILPSLEDDEKHIMVTLGLPPTSNRSVHCGQQAPEIGPTSLIPLDDTDYGPQYHFLAIYDRTVILREDQLGQEKAASPPMQGQPKHTTFLPGTSLWRCTFNDTQLEGSLYVEKDVEPASSGTNATAGAGPHLPYKLKLTERRVAAGKAPYCEKVTVGLDGGLEESDTMVDLASAEGTSEPDSVADSSDASCQCQWIVE</sequence>
<evidence type="ECO:0000313" key="4">
    <source>
        <dbReference type="EMBL" id="KAJ4408469.1"/>
    </source>
</evidence>
<evidence type="ECO:0000256" key="2">
    <source>
        <dbReference type="SAM" id="SignalP"/>
    </source>
</evidence>
<proteinExistence type="predicted"/>
<protein>
    <recommendedName>
        <fullName evidence="3">DUF7820 domain-containing protein</fullName>
    </recommendedName>
</protein>
<evidence type="ECO:0000313" key="5">
    <source>
        <dbReference type="Proteomes" id="UP001140510"/>
    </source>
</evidence>
<accession>A0A9W9D9D7</accession>
<keyword evidence="2" id="KW-0732">Signal</keyword>
<feature type="chain" id="PRO_5040784159" description="DUF7820 domain-containing protein" evidence="2">
    <location>
        <begin position="27"/>
        <end position="289"/>
    </location>
</feature>
<dbReference type="Pfam" id="PF25130">
    <property type="entry name" value="DUF7820"/>
    <property type="match status" value="1"/>
</dbReference>
<evidence type="ECO:0000256" key="1">
    <source>
        <dbReference type="SAM" id="MobiDB-lite"/>
    </source>
</evidence>
<evidence type="ECO:0000259" key="3">
    <source>
        <dbReference type="Pfam" id="PF25130"/>
    </source>
</evidence>
<gene>
    <name evidence="4" type="ORF">N0V91_003120</name>
</gene>
<organism evidence="4 5">
    <name type="scientific">Didymella pomorum</name>
    <dbReference type="NCBI Taxonomy" id="749634"/>
    <lineage>
        <taxon>Eukaryota</taxon>
        <taxon>Fungi</taxon>
        <taxon>Dikarya</taxon>
        <taxon>Ascomycota</taxon>
        <taxon>Pezizomycotina</taxon>
        <taxon>Dothideomycetes</taxon>
        <taxon>Pleosporomycetidae</taxon>
        <taxon>Pleosporales</taxon>
        <taxon>Pleosporineae</taxon>
        <taxon>Didymellaceae</taxon>
        <taxon>Didymella</taxon>
    </lineage>
</organism>
<reference evidence="4" key="1">
    <citation type="submission" date="2022-10" db="EMBL/GenBank/DDBJ databases">
        <title>Tapping the CABI collections for fungal endophytes: first genome assemblies for Collariella, Neodidymelliopsis, Ascochyta clinopodiicola, Didymella pomorum, Didymosphaeria variabile, Neocosmospora piperis and Neocucurbitaria cava.</title>
        <authorList>
            <person name="Hill R."/>
        </authorList>
    </citation>
    <scope>NUCLEOTIDE SEQUENCE</scope>
    <source>
        <strain evidence="4">IMI 355091</strain>
    </source>
</reference>
<dbReference type="InterPro" id="IPR056722">
    <property type="entry name" value="DUF7820"/>
</dbReference>
<name>A0A9W9D9D7_9PLEO</name>
<feature type="compositionally biased region" description="Basic and acidic residues" evidence="1">
    <location>
        <begin position="30"/>
        <end position="40"/>
    </location>
</feature>